<dbReference type="PANTHER" id="PTHR43434:SF20">
    <property type="entry name" value="5'-NUCLEOTIDASE"/>
    <property type="match status" value="1"/>
</dbReference>
<dbReference type="PANTHER" id="PTHR43434">
    <property type="entry name" value="PHOSPHOGLYCOLATE PHOSPHATASE"/>
    <property type="match status" value="1"/>
</dbReference>
<organism evidence="1">
    <name type="scientific">Candidatus Enterococcus clewellii</name>
    <dbReference type="NCBI Taxonomy" id="1834193"/>
    <lineage>
        <taxon>Bacteria</taxon>
        <taxon>Bacillati</taxon>
        <taxon>Bacillota</taxon>
        <taxon>Bacilli</taxon>
        <taxon>Lactobacillales</taxon>
        <taxon>Enterococcaceae</taxon>
        <taxon>Enterococcus</taxon>
    </lineage>
</organism>
<keyword evidence="3" id="KW-1185">Reference proteome</keyword>
<evidence type="ECO:0000313" key="1">
    <source>
        <dbReference type="EMBL" id="OTP14667.1"/>
    </source>
</evidence>
<name>A0A242K559_9ENTE</name>
<dbReference type="RefSeq" id="WP_086349790.1">
    <property type="nucleotide sequence ID" value="NZ_CP147247.1"/>
</dbReference>
<dbReference type="Gene3D" id="3.40.50.1000">
    <property type="entry name" value="HAD superfamily/HAD-like"/>
    <property type="match status" value="1"/>
</dbReference>
<dbReference type="Proteomes" id="UP000195141">
    <property type="component" value="Chromosome"/>
</dbReference>
<reference evidence="2" key="2">
    <citation type="submission" date="2017-05" db="EMBL/GenBank/DDBJ databases">
        <authorList>
            <consortium name="The Broad Institute Genomics Platform"/>
            <consortium name="The Broad Institute Genomic Center for Infectious Diseases"/>
            <person name="Earl A."/>
            <person name="Manson A."/>
            <person name="Schwartman J."/>
            <person name="Gilmore M."/>
            <person name="Abouelleil A."/>
            <person name="Cao P."/>
            <person name="Chapman S."/>
            <person name="Cusick C."/>
            <person name="Shea T."/>
            <person name="Young S."/>
            <person name="Neafsey D."/>
            <person name="Nusbaum C."/>
            <person name="Birren B."/>
        </authorList>
    </citation>
    <scope>NUCLEOTIDE SEQUENCE</scope>
    <source>
        <strain evidence="2">9E7_DIV0242</strain>
    </source>
</reference>
<evidence type="ECO:0000313" key="2">
    <source>
        <dbReference type="EMBL" id="WYJ90304.1"/>
    </source>
</evidence>
<proteinExistence type="predicted"/>
<dbReference type="InterPro" id="IPR050155">
    <property type="entry name" value="HAD-like_hydrolase_sf"/>
</dbReference>
<dbReference type="InterPro" id="IPR036412">
    <property type="entry name" value="HAD-like_sf"/>
</dbReference>
<evidence type="ECO:0000313" key="3">
    <source>
        <dbReference type="Proteomes" id="UP000195141"/>
    </source>
</evidence>
<dbReference type="FunFam" id="3.40.50.1000:FF:000022">
    <property type="entry name" value="Phosphoglycolate phosphatase"/>
    <property type="match status" value="1"/>
</dbReference>
<dbReference type="GO" id="GO:0005829">
    <property type="term" value="C:cytosol"/>
    <property type="evidence" value="ECO:0007669"/>
    <property type="project" value="TreeGrafter"/>
</dbReference>
<dbReference type="OrthoDB" id="9792518at2"/>
<reference evidence="2" key="3">
    <citation type="submission" date="2024-03" db="EMBL/GenBank/DDBJ databases">
        <title>The Genome Sequence of Enterococcus sp. DIV0242b.</title>
        <authorList>
            <consortium name="The Broad Institute Genomics Platform"/>
            <consortium name="The Broad Institute Microbial Omics Core"/>
            <consortium name="The Broad Institute Genomic Center for Infectious Diseases"/>
            <person name="Earl A."/>
            <person name="Manson A."/>
            <person name="Gilmore M."/>
            <person name="Schwartman J."/>
            <person name="Shea T."/>
            <person name="Abouelleil A."/>
            <person name="Cao P."/>
            <person name="Chapman S."/>
            <person name="Cusick C."/>
            <person name="Young S."/>
            <person name="Neafsey D."/>
            <person name="Nusbaum C."/>
            <person name="Birren B."/>
        </authorList>
    </citation>
    <scope>NUCLEOTIDE SEQUENCE</scope>
    <source>
        <strain evidence="2">9E7_DIV0242</strain>
    </source>
</reference>
<dbReference type="SFLD" id="SFLDG01129">
    <property type="entry name" value="C1.5:_HAD__Beta-PGM__Phosphata"/>
    <property type="match status" value="1"/>
</dbReference>
<dbReference type="Gene3D" id="1.10.150.240">
    <property type="entry name" value="Putative phosphatase, domain 2"/>
    <property type="match status" value="1"/>
</dbReference>
<sequence length="217" mass="24367">MTYKTLFFDLDGTITDSGPGILNSVCYALEKMSLPVPEVTELYSFIGPPLKDSFMEKYRLNESEAEQAVSYYREYYAKTGMYENLVYEGIPEVLADLKQLGFKLYVATSKPEVFARQILTHFDLESSFEEIYGASLDSSRSKKGAVLRYAMESGDVSVAGSLMIGDREHDVLGAKENRLDCVGVLYGYGDRQELENAGAIYLAATPEKLKEYLLRNE</sequence>
<dbReference type="AlphaFoldDB" id="A0A242K559"/>
<dbReference type="InterPro" id="IPR023214">
    <property type="entry name" value="HAD_sf"/>
</dbReference>
<dbReference type="InterPro" id="IPR023198">
    <property type="entry name" value="PGP-like_dom2"/>
</dbReference>
<dbReference type="EMBL" id="NGMM01000004">
    <property type="protein sequence ID" value="OTP14667.1"/>
    <property type="molecule type" value="Genomic_DNA"/>
</dbReference>
<dbReference type="CDD" id="cd04302">
    <property type="entry name" value="HAD_5NT"/>
    <property type="match status" value="1"/>
</dbReference>
<dbReference type="GO" id="GO:0004713">
    <property type="term" value="F:protein tyrosine kinase activity"/>
    <property type="evidence" value="ECO:0007669"/>
    <property type="project" value="TreeGrafter"/>
</dbReference>
<protein>
    <submittedName>
        <fullName evidence="2">Phosphoglycolate phosphatase</fullName>
    </submittedName>
</protein>
<dbReference type="InterPro" id="IPR041492">
    <property type="entry name" value="HAD_2"/>
</dbReference>
<gene>
    <name evidence="2" type="ORF">A5888_002061</name>
    <name evidence="1" type="ORF">A5888_002768</name>
</gene>
<dbReference type="SFLD" id="SFLDS00003">
    <property type="entry name" value="Haloacid_Dehalogenase"/>
    <property type="match status" value="1"/>
</dbReference>
<reference evidence="1" key="1">
    <citation type="submission" date="2017-05" db="EMBL/GenBank/DDBJ databases">
        <title>The Genome Sequence of Enterococcus sp. 9E7_DIV0242.</title>
        <authorList>
            <consortium name="The Broad Institute Genomics Platform"/>
            <consortium name="The Broad Institute Genomic Center for Infectious Diseases"/>
            <person name="Earl A."/>
            <person name="Manson A."/>
            <person name="Schwartman J."/>
            <person name="Gilmore M."/>
            <person name="Abouelleil A."/>
            <person name="Cao P."/>
            <person name="Chapman S."/>
            <person name="Cusick C."/>
            <person name="Shea T."/>
            <person name="Young S."/>
            <person name="Neafsey D."/>
            <person name="Nusbaum C."/>
            <person name="Birren B."/>
        </authorList>
    </citation>
    <scope>NUCLEOTIDE SEQUENCE [LARGE SCALE GENOMIC DNA]</scope>
    <source>
        <strain evidence="1">9E7_DIV0242</strain>
    </source>
</reference>
<dbReference type="Pfam" id="PF13419">
    <property type="entry name" value="HAD_2"/>
    <property type="match status" value="1"/>
</dbReference>
<accession>A0A242K559</accession>
<dbReference type="EMBL" id="CP147247">
    <property type="protein sequence ID" value="WYJ90304.1"/>
    <property type="molecule type" value="Genomic_DNA"/>
</dbReference>
<dbReference type="SUPFAM" id="SSF56784">
    <property type="entry name" value="HAD-like"/>
    <property type="match status" value="1"/>
</dbReference>